<protein>
    <submittedName>
        <fullName evidence="2">8238_t:CDS:1</fullName>
    </submittedName>
</protein>
<dbReference type="AlphaFoldDB" id="A0A9N9J3U4"/>
<evidence type="ECO:0000313" key="2">
    <source>
        <dbReference type="EMBL" id="CAG8763967.1"/>
    </source>
</evidence>
<proteinExistence type="predicted"/>
<name>A0A9N9J3U4_9GLOM</name>
<keyword evidence="3" id="KW-1185">Reference proteome</keyword>
<dbReference type="OrthoDB" id="10546824at2759"/>
<evidence type="ECO:0000256" key="1">
    <source>
        <dbReference type="SAM" id="Phobius"/>
    </source>
</evidence>
<dbReference type="Proteomes" id="UP000789759">
    <property type="component" value="Unassembled WGS sequence"/>
</dbReference>
<evidence type="ECO:0000313" key="3">
    <source>
        <dbReference type="Proteomes" id="UP000789759"/>
    </source>
</evidence>
<feature type="non-terminal residue" evidence="2">
    <location>
        <position position="1"/>
    </location>
</feature>
<sequence length="139" mass="16367">MKLFNPVKVVIFEVALCYVLISFIVASVPVLPNSKFDYVRGPRIRNVHNQYNNDLELEHDESYNSKNVHSGEYDIDKEFDHGIKNGYGRNSRDTDHEHDHLSKFRGDSFNGYKKDYKPKHILESGNEFSRNHDWEHNLE</sequence>
<reference evidence="2" key="1">
    <citation type="submission" date="2021-06" db="EMBL/GenBank/DDBJ databases">
        <authorList>
            <person name="Kallberg Y."/>
            <person name="Tangrot J."/>
            <person name="Rosling A."/>
        </authorList>
    </citation>
    <scope>NUCLEOTIDE SEQUENCE</scope>
    <source>
        <strain evidence="2">FL966</strain>
    </source>
</reference>
<dbReference type="EMBL" id="CAJVQA010020477">
    <property type="protein sequence ID" value="CAG8763967.1"/>
    <property type="molecule type" value="Genomic_DNA"/>
</dbReference>
<accession>A0A9N9J3U4</accession>
<keyword evidence="1" id="KW-0472">Membrane</keyword>
<gene>
    <name evidence="2" type="ORF">CPELLU_LOCUS15484</name>
</gene>
<comment type="caution">
    <text evidence="2">The sequence shown here is derived from an EMBL/GenBank/DDBJ whole genome shotgun (WGS) entry which is preliminary data.</text>
</comment>
<organism evidence="2 3">
    <name type="scientific">Cetraspora pellucida</name>
    <dbReference type="NCBI Taxonomy" id="1433469"/>
    <lineage>
        <taxon>Eukaryota</taxon>
        <taxon>Fungi</taxon>
        <taxon>Fungi incertae sedis</taxon>
        <taxon>Mucoromycota</taxon>
        <taxon>Glomeromycotina</taxon>
        <taxon>Glomeromycetes</taxon>
        <taxon>Diversisporales</taxon>
        <taxon>Gigasporaceae</taxon>
        <taxon>Cetraspora</taxon>
    </lineage>
</organism>
<keyword evidence="1" id="KW-0812">Transmembrane</keyword>
<keyword evidence="1" id="KW-1133">Transmembrane helix</keyword>
<feature type="transmembrane region" description="Helical" evidence="1">
    <location>
        <begin position="6"/>
        <end position="31"/>
    </location>
</feature>